<dbReference type="InterPro" id="IPR011545">
    <property type="entry name" value="DEAD/DEAH_box_helicase_dom"/>
</dbReference>
<comment type="subcellular location">
    <subcellularLocation>
        <location evidence="7">Nucleus</location>
    </subcellularLocation>
</comment>
<evidence type="ECO:0000256" key="3">
    <source>
        <dbReference type="ARBA" id="ARBA00022801"/>
    </source>
</evidence>
<dbReference type="OrthoDB" id="10261556at2759"/>
<sequence length="479" mass="54661">MMPPKPFKKRKPDIDFTLRRVFKKTTFRSVQRQVIEAALEGHDVYLQAATGLGKSLCFQLPAVQVEYGITIVVSPLLSIMSNQVDALLEAGINAATLNSTVGYEDKLKIFRDLECGHPKIRLLYVTPELCATQNFRKKLEIVYRQRELNRIVIDEAHCISEWGHDFRPAFKLLSMFKTEYPLVPITAVTATATDRVREDIVTILRLPPPPTLKMYLLSTARSSLHYEVRFKNDEANILEDFLSWLRSVHQRRQERDLPEGERSDAVSGIIYCQRRQSCEELAAALRDNGIGAKCYHAGLTNDEKEEVARSWLVDKPGYDVIVATTAFGMGIDKPNVRFVVHWQVSKSFEGYYQEAGRAGRDGKAARCILYYSREDRDRTQYLVNLEASKKRSGTTLGETLGKVQSFASLISYCESTDICRHQAICDYFSDPEKPVCEWACDYCKDKDALKRAKMLGLAEEEWVSTQREVGAYTVRYEIE</sequence>
<dbReference type="InterPro" id="IPR032284">
    <property type="entry name" value="RecQ_Zn-bd"/>
</dbReference>
<comment type="similarity">
    <text evidence="1 7">Belongs to the helicase family. RecQ subfamily.</text>
</comment>
<dbReference type="InterPro" id="IPR004589">
    <property type="entry name" value="DNA_helicase_ATP-dep_RecQ"/>
</dbReference>
<dbReference type="GO" id="GO:0005634">
    <property type="term" value="C:nucleus"/>
    <property type="evidence" value="ECO:0007669"/>
    <property type="project" value="UniProtKB-SubCell"/>
</dbReference>
<dbReference type="PROSITE" id="PS51192">
    <property type="entry name" value="HELICASE_ATP_BIND_1"/>
    <property type="match status" value="1"/>
</dbReference>
<dbReference type="InterPro" id="IPR014001">
    <property type="entry name" value="Helicase_ATP-bd"/>
</dbReference>
<dbReference type="InterPro" id="IPR027417">
    <property type="entry name" value="P-loop_NTPase"/>
</dbReference>
<dbReference type="AlphaFoldDB" id="A0A3N4MJ26"/>
<dbReference type="PANTHER" id="PTHR13710:SF152">
    <property type="entry name" value="ATP-DEPENDENT DNA HELICASE Q5"/>
    <property type="match status" value="1"/>
</dbReference>
<keyword evidence="3 7" id="KW-0378">Hydrolase</keyword>
<dbReference type="EC" id="5.6.2.4" evidence="7"/>
<dbReference type="GO" id="GO:0005694">
    <property type="term" value="C:chromosome"/>
    <property type="evidence" value="ECO:0007669"/>
    <property type="project" value="TreeGrafter"/>
</dbReference>
<dbReference type="GO" id="GO:0009378">
    <property type="term" value="F:four-way junction helicase activity"/>
    <property type="evidence" value="ECO:0007669"/>
    <property type="project" value="TreeGrafter"/>
</dbReference>
<comment type="catalytic activity">
    <reaction evidence="6 7">
        <text>Couples ATP hydrolysis with the unwinding of duplex DNA by translocating in the 3'-5' direction.</text>
        <dbReference type="EC" id="5.6.2.4"/>
    </reaction>
</comment>
<evidence type="ECO:0000256" key="7">
    <source>
        <dbReference type="RuleBase" id="RU364117"/>
    </source>
</evidence>
<keyword evidence="4 7" id="KW-0347">Helicase</keyword>
<dbReference type="SMART" id="SM00490">
    <property type="entry name" value="HELICc"/>
    <property type="match status" value="1"/>
</dbReference>
<dbReference type="CDD" id="cd17920">
    <property type="entry name" value="DEXHc_RecQ"/>
    <property type="match status" value="1"/>
</dbReference>
<reference evidence="10 11" key="1">
    <citation type="journal article" date="2018" name="Nat. Ecol. Evol.">
        <title>Pezizomycetes genomes reveal the molecular basis of ectomycorrhizal truffle lifestyle.</title>
        <authorList>
            <person name="Murat C."/>
            <person name="Payen T."/>
            <person name="Noel B."/>
            <person name="Kuo A."/>
            <person name="Morin E."/>
            <person name="Chen J."/>
            <person name="Kohler A."/>
            <person name="Krizsan K."/>
            <person name="Balestrini R."/>
            <person name="Da Silva C."/>
            <person name="Montanini B."/>
            <person name="Hainaut M."/>
            <person name="Levati E."/>
            <person name="Barry K.W."/>
            <person name="Belfiori B."/>
            <person name="Cichocki N."/>
            <person name="Clum A."/>
            <person name="Dockter R.B."/>
            <person name="Fauchery L."/>
            <person name="Guy J."/>
            <person name="Iotti M."/>
            <person name="Le Tacon F."/>
            <person name="Lindquist E.A."/>
            <person name="Lipzen A."/>
            <person name="Malagnac F."/>
            <person name="Mello A."/>
            <person name="Molinier V."/>
            <person name="Miyauchi S."/>
            <person name="Poulain J."/>
            <person name="Riccioni C."/>
            <person name="Rubini A."/>
            <person name="Sitrit Y."/>
            <person name="Splivallo R."/>
            <person name="Traeger S."/>
            <person name="Wang M."/>
            <person name="Zifcakova L."/>
            <person name="Wipf D."/>
            <person name="Zambonelli A."/>
            <person name="Paolocci F."/>
            <person name="Nowrousian M."/>
            <person name="Ottonello S."/>
            <person name="Baldrian P."/>
            <person name="Spatafora J.W."/>
            <person name="Henrissat B."/>
            <person name="Nagy L.G."/>
            <person name="Aury J.M."/>
            <person name="Wincker P."/>
            <person name="Grigoriev I.V."/>
            <person name="Bonfante P."/>
            <person name="Martin F.M."/>
        </authorList>
    </citation>
    <scope>NUCLEOTIDE SEQUENCE [LARGE SCALE GENOMIC DNA]</scope>
    <source>
        <strain evidence="10 11">ATCC MYA-4762</strain>
    </source>
</reference>
<accession>A0A3N4MJ26</accession>
<dbReference type="STRING" id="1051890.A0A3N4MJ26"/>
<dbReference type="GO" id="GO:0005524">
    <property type="term" value="F:ATP binding"/>
    <property type="evidence" value="ECO:0007669"/>
    <property type="project" value="UniProtKB-KW"/>
</dbReference>
<evidence type="ECO:0000259" key="8">
    <source>
        <dbReference type="PROSITE" id="PS51192"/>
    </source>
</evidence>
<keyword evidence="7" id="KW-0539">Nucleus</keyword>
<dbReference type="InParanoid" id="A0A3N4MJ26"/>
<evidence type="ECO:0000256" key="1">
    <source>
        <dbReference type="ARBA" id="ARBA00005446"/>
    </source>
</evidence>
<evidence type="ECO:0000256" key="5">
    <source>
        <dbReference type="ARBA" id="ARBA00022840"/>
    </source>
</evidence>
<dbReference type="FunFam" id="3.40.50.300:FF:001389">
    <property type="entry name" value="ATP-dependent DNA helicase RecQ"/>
    <property type="match status" value="1"/>
</dbReference>
<dbReference type="GO" id="GO:0016887">
    <property type="term" value="F:ATP hydrolysis activity"/>
    <property type="evidence" value="ECO:0007669"/>
    <property type="project" value="RHEA"/>
</dbReference>
<dbReference type="Pfam" id="PF16124">
    <property type="entry name" value="RecQ_Zn_bind"/>
    <property type="match status" value="1"/>
</dbReference>
<organism evidence="10 11">
    <name type="scientific">Terfezia boudieri ATCC MYA-4762</name>
    <dbReference type="NCBI Taxonomy" id="1051890"/>
    <lineage>
        <taxon>Eukaryota</taxon>
        <taxon>Fungi</taxon>
        <taxon>Dikarya</taxon>
        <taxon>Ascomycota</taxon>
        <taxon>Pezizomycotina</taxon>
        <taxon>Pezizomycetes</taxon>
        <taxon>Pezizales</taxon>
        <taxon>Pezizaceae</taxon>
        <taxon>Terfezia</taxon>
    </lineage>
</organism>
<evidence type="ECO:0000313" key="11">
    <source>
        <dbReference type="Proteomes" id="UP000267821"/>
    </source>
</evidence>
<dbReference type="SUPFAM" id="SSF52540">
    <property type="entry name" value="P-loop containing nucleoside triphosphate hydrolases"/>
    <property type="match status" value="1"/>
</dbReference>
<proteinExistence type="inferred from homology"/>
<dbReference type="NCBIfam" id="TIGR00614">
    <property type="entry name" value="recQ_fam"/>
    <property type="match status" value="1"/>
</dbReference>
<dbReference type="GO" id="GO:0003676">
    <property type="term" value="F:nucleic acid binding"/>
    <property type="evidence" value="ECO:0007669"/>
    <property type="project" value="InterPro"/>
</dbReference>
<keyword evidence="11" id="KW-1185">Reference proteome</keyword>
<dbReference type="Proteomes" id="UP000267821">
    <property type="component" value="Unassembled WGS sequence"/>
</dbReference>
<dbReference type="PANTHER" id="PTHR13710">
    <property type="entry name" value="DNA HELICASE RECQ FAMILY MEMBER"/>
    <property type="match status" value="1"/>
</dbReference>
<name>A0A3N4MJ26_9PEZI</name>
<dbReference type="GO" id="GO:0043138">
    <property type="term" value="F:3'-5' DNA helicase activity"/>
    <property type="evidence" value="ECO:0007669"/>
    <property type="project" value="UniProtKB-EC"/>
</dbReference>
<keyword evidence="5 7" id="KW-0067">ATP-binding</keyword>
<evidence type="ECO:0000256" key="6">
    <source>
        <dbReference type="ARBA" id="ARBA00034617"/>
    </source>
</evidence>
<dbReference type="EMBL" id="ML121529">
    <property type="protein sequence ID" value="RPB28475.1"/>
    <property type="molecule type" value="Genomic_DNA"/>
</dbReference>
<dbReference type="InterPro" id="IPR001650">
    <property type="entry name" value="Helicase_C-like"/>
</dbReference>
<dbReference type="SMART" id="SM00487">
    <property type="entry name" value="DEXDc"/>
    <property type="match status" value="1"/>
</dbReference>
<dbReference type="Pfam" id="PF00271">
    <property type="entry name" value="Helicase_C"/>
    <property type="match status" value="1"/>
</dbReference>
<feature type="domain" description="Helicase C-terminal" evidence="9">
    <location>
        <begin position="237"/>
        <end position="407"/>
    </location>
</feature>
<evidence type="ECO:0000313" key="10">
    <source>
        <dbReference type="EMBL" id="RPB28475.1"/>
    </source>
</evidence>
<dbReference type="GO" id="GO:0000724">
    <property type="term" value="P:double-strand break repair via homologous recombination"/>
    <property type="evidence" value="ECO:0007669"/>
    <property type="project" value="TreeGrafter"/>
</dbReference>
<dbReference type="GO" id="GO:0005737">
    <property type="term" value="C:cytoplasm"/>
    <property type="evidence" value="ECO:0007669"/>
    <property type="project" value="TreeGrafter"/>
</dbReference>
<evidence type="ECO:0000259" key="9">
    <source>
        <dbReference type="PROSITE" id="PS51194"/>
    </source>
</evidence>
<dbReference type="Pfam" id="PF00270">
    <property type="entry name" value="DEAD"/>
    <property type="match status" value="1"/>
</dbReference>
<keyword evidence="2 7" id="KW-0547">Nucleotide-binding</keyword>
<evidence type="ECO:0000256" key="2">
    <source>
        <dbReference type="ARBA" id="ARBA00022741"/>
    </source>
</evidence>
<feature type="domain" description="Helicase ATP-binding" evidence="8">
    <location>
        <begin position="35"/>
        <end position="210"/>
    </location>
</feature>
<dbReference type="CDD" id="cd18794">
    <property type="entry name" value="SF2_C_RecQ"/>
    <property type="match status" value="1"/>
</dbReference>
<dbReference type="PROSITE" id="PS51194">
    <property type="entry name" value="HELICASE_CTER"/>
    <property type="match status" value="1"/>
</dbReference>
<dbReference type="Gene3D" id="3.40.50.300">
    <property type="entry name" value="P-loop containing nucleotide triphosphate hydrolases"/>
    <property type="match status" value="2"/>
</dbReference>
<comment type="catalytic activity">
    <reaction evidence="7">
        <text>ATP + H2O = ADP + phosphate + H(+)</text>
        <dbReference type="Rhea" id="RHEA:13065"/>
        <dbReference type="ChEBI" id="CHEBI:15377"/>
        <dbReference type="ChEBI" id="CHEBI:15378"/>
        <dbReference type="ChEBI" id="CHEBI:30616"/>
        <dbReference type="ChEBI" id="CHEBI:43474"/>
        <dbReference type="ChEBI" id="CHEBI:456216"/>
    </reaction>
</comment>
<evidence type="ECO:0000256" key="4">
    <source>
        <dbReference type="ARBA" id="ARBA00022806"/>
    </source>
</evidence>
<protein>
    <recommendedName>
        <fullName evidence="7">ATP-dependent DNA helicase</fullName>
        <ecNumber evidence="7">5.6.2.4</ecNumber>
    </recommendedName>
</protein>
<gene>
    <name evidence="10" type="ORF">L211DRAFT_801853</name>
</gene>